<dbReference type="GO" id="GO:0005524">
    <property type="term" value="F:ATP binding"/>
    <property type="evidence" value="ECO:0007669"/>
    <property type="project" value="InterPro"/>
</dbReference>
<dbReference type="InterPro" id="IPR015943">
    <property type="entry name" value="WD40/YVTN_repeat-like_dom_sf"/>
</dbReference>
<comment type="subcellular location">
    <subcellularLocation>
        <location evidence="1">Nucleus</location>
    </subcellularLocation>
</comment>
<feature type="domain" description="Protein kinase" evidence="11">
    <location>
        <begin position="1"/>
        <end position="226"/>
    </location>
</feature>
<organism evidence="12 13">
    <name type="scientific">Acorus calamus</name>
    <name type="common">Sweet flag</name>
    <dbReference type="NCBI Taxonomy" id="4465"/>
    <lineage>
        <taxon>Eukaryota</taxon>
        <taxon>Viridiplantae</taxon>
        <taxon>Streptophyta</taxon>
        <taxon>Embryophyta</taxon>
        <taxon>Tracheophyta</taxon>
        <taxon>Spermatophyta</taxon>
        <taxon>Magnoliopsida</taxon>
        <taxon>Liliopsida</taxon>
        <taxon>Acoraceae</taxon>
        <taxon>Acorus</taxon>
    </lineage>
</organism>
<sequence length="758" mass="84839">MDSSEGSGISSRDFREGSSDAASEGASDDPPPPPQIGSSAPEDLGEIISLREWLDRPERSVDVFECLHIFRQIVDTVNLAHSQGIVVYNVRPSCFALSPFNRVSFVESASCSILGPIEKIEELEAIPLNRILAIELDWYTSPEEAVGASPSFASDIYRLGVLLFELFCTCSSLDEKVRTMFNLRHRVLPPHLLLNWSKEASFCLWLLHPEPNTRPKMSEILQSDFLNEPRDNLEDHEASIELKEQIEEQELLLEFLLQLKHRKQEMTDKLHNDIFCLSSDIEEVLEQQSILKKKGILYTETDKYENSSLEKADQPLAKPPRVDDSGSSSLRKCSRPGLEMHQEQDAHLEKESLLSKSTRLMKNFKKLEAAYFSTRCRSASLPARSTGRGSRDWTEMSSVNNPGSKGGQYSGKRCGGINPFLEGLCRYLSFSKLKVRADLKQGGLLNSSSLVCSMSFDRDKEFFATAGVNRKIKVFECDMILNEDCDIHYPVVEMSSKSKLSSVCWNTYIKSQIASSDFEGIVQVWDVTRNQAFLEMKEHERRVWSLDFSQMDPTRLASGSDDGTVKLWNIKQGVSIGTIRTKANVCSVQFPPDSARSLVIGSADHNVYCYDLRNTRMPWCTLVGHNKTVSYVRFVDSSTLISASTDSTLKLWDLSTSTSRVLDTPVQTFTGHTNVKNFVGLSISDGYIATGSETNEVFIYHKAIPMPVLSFKFNSSDPASGQDSDNVSQFISSVCWRGQSTTLVAANSTGNIKLFDMV</sequence>
<dbReference type="GO" id="GO:0005634">
    <property type="term" value="C:nucleus"/>
    <property type="evidence" value="ECO:0007669"/>
    <property type="project" value="UniProtKB-SubCell"/>
</dbReference>
<dbReference type="Gene3D" id="1.10.510.10">
    <property type="entry name" value="Transferase(Phosphotransferase) domain 1"/>
    <property type="match status" value="1"/>
</dbReference>
<keyword evidence="3" id="KW-0808">Transferase</keyword>
<keyword evidence="7" id="KW-0539">Nucleus</keyword>
<evidence type="ECO:0000256" key="7">
    <source>
        <dbReference type="ARBA" id="ARBA00023242"/>
    </source>
</evidence>
<dbReference type="Pfam" id="PF00400">
    <property type="entry name" value="WD40"/>
    <property type="match status" value="4"/>
</dbReference>
<evidence type="ECO:0000256" key="5">
    <source>
        <dbReference type="ARBA" id="ARBA00022786"/>
    </source>
</evidence>
<proteinExistence type="predicted"/>
<feature type="region of interest" description="Disordered" evidence="10">
    <location>
        <begin position="307"/>
        <end position="349"/>
    </location>
</feature>
<feature type="repeat" description="WD" evidence="9">
    <location>
        <begin position="622"/>
        <end position="662"/>
    </location>
</feature>
<name>A0AAV9C850_ACOCL</name>
<keyword evidence="13" id="KW-1185">Reference proteome</keyword>
<dbReference type="InterPro" id="IPR001680">
    <property type="entry name" value="WD40_rpt"/>
</dbReference>
<dbReference type="SUPFAM" id="SSF50978">
    <property type="entry name" value="WD40 repeat-like"/>
    <property type="match status" value="1"/>
</dbReference>
<dbReference type="PROSITE" id="PS50011">
    <property type="entry name" value="PROTEIN_KINASE_DOM"/>
    <property type="match status" value="1"/>
</dbReference>
<evidence type="ECO:0000256" key="1">
    <source>
        <dbReference type="ARBA" id="ARBA00004123"/>
    </source>
</evidence>
<dbReference type="InterPro" id="IPR020472">
    <property type="entry name" value="WD40_PAC1"/>
</dbReference>
<evidence type="ECO:0000313" key="12">
    <source>
        <dbReference type="EMBL" id="KAK1285086.1"/>
    </source>
</evidence>
<dbReference type="InterPro" id="IPR011009">
    <property type="entry name" value="Kinase-like_dom_sf"/>
</dbReference>
<dbReference type="InterPro" id="IPR036322">
    <property type="entry name" value="WD40_repeat_dom_sf"/>
</dbReference>
<dbReference type="FunFam" id="2.130.10.10:FF:000090">
    <property type="entry name" value="E3 ubiquitin-protein ligase RFWD2 isoform X1"/>
    <property type="match status" value="1"/>
</dbReference>
<evidence type="ECO:0000256" key="2">
    <source>
        <dbReference type="ARBA" id="ARBA00022574"/>
    </source>
</evidence>
<gene>
    <name evidence="12" type="primary">SPA4</name>
    <name evidence="12" type="ORF">QJS10_CPB20g01775</name>
</gene>
<keyword evidence="4" id="KW-0677">Repeat</keyword>
<accession>A0AAV9C850</accession>
<dbReference type="SUPFAM" id="SSF56112">
    <property type="entry name" value="Protein kinase-like (PK-like)"/>
    <property type="match status" value="1"/>
</dbReference>
<feature type="region of interest" description="Disordered" evidence="10">
    <location>
        <begin position="382"/>
        <end position="408"/>
    </location>
</feature>
<dbReference type="PROSITE" id="PS00678">
    <property type="entry name" value="WD_REPEATS_1"/>
    <property type="match status" value="2"/>
</dbReference>
<dbReference type="PANTHER" id="PTHR44218:SF1">
    <property type="entry name" value="PROTEIN SPA1-RELATED 3"/>
    <property type="match status" value="1"/>
</dbReference>
<feature type="compositionally biased region" description="Basic and acidic residues" evidence="10">
    <location>
        <begin position="338"/>
        <end position="349"/>
    </location>
</feature>
<dbReference type="Proteomes" id="UP001180020">
    <property type="component" value="Unassembled WGS sequence"/>
</dbReference>
<evidence type="ECO:0000256" key="6">
    <source>
        <dbReference type="ARBA" id="ARBA00023054"/>
    </source>
</evidence>
<keyword evidence="2 9" id="KW-0853">WD repeat</keyword>
<dbReference type="PRINTS" id="PR00320">
    <property type="entry name" value="GPROTEINBRPT"/>
</dbReference>
<dbReference type="Gene3D" id="2.130.10.10">
    <property type="entry name" value="YVTN repeat-like/Quinoprotein amine dehydrogenase"/>
    <property type="match status" value="1"/>
</dbReference>
<comment type="caution">
    <text evidence="12">The sequence shown here is derived from an EMBL/GenBank/DDBJ whole genome shotgun (WGS) entry which is preliminary data.</text>
</comment>
<evidence type="ECO:0000313" key="13">
    <source>
        <dbReference type="Proteomes" id="UP001180020"/>
    </source>
</evidence>
<reference evidence="12" key="2">
    <citation type="submission" date="2023-06" db="EMBL/GenBank/DDBJ databases">
        <authorList>
            <person name="Ma L."/>
            <person name="Liu K.-W."/>
            <person name="Li Z."/>
            <person name="Hsiao Y.-Y."/>
            <person name="Qi Y."/>
            <person name="Fu T."/>
            <person name="Tang G."/>
            <person name="Zhang D."/>
            <person name="Sun W.-H."/>
            <person name="Liu D.-K."/>
            <person name="Li Y."/>
            <person name="Chen G.-Z."/>
            <person name="Liu X.-D."/>
            <person name="Liao X.-Y."/>
            <person name="Jiang Y.-T."/>
            <person name="Yu X."/>
            <person name="Hao Y."/>
            <person name="Huang J."/>
            <person name="Zhao X.-W."/>
            <person name="Ke S."/>
            <person name="Chen Y.-Y."/>
            <person name="Wu W.-L."/>
            <person name="Hsu J.-L."/>
            <person name="Lin Y.-F."/>
            <person name="Huang M.-D."/>
            <person name="Li C.-Y."/>
            <person name="Huang L."/>
            <person name="Wang Z.-W."/>
            <person name="Zhao X."/>
            <person name="Zhong W.-Y."/>
            <person name="Peng D.-H."/>
            <person name="Ahmad S."/>
            <person name="Lan S."/>
            <person name="Zhang J.-S."/>
            <person name="Tsai W.-C."/>
            <person name="Van De Peer Y."/>
            <person name="Liu Z.-J."/>
        </authorList>
    </citation>
    <scope>NUCLEOTIDE SEQUENCE</scope>
    <source>
        <strain evidence="12">CP</strain>
        <tissue evidence="12">Leaves</tissue>
    </source>
</reference>
<evidence type="ECO:0000259" key="11">
    <source>
        <dbReference type="PROSITE" id="PS50011"/>
    </source>
</evidence>
<feature type="region of interest" description="Disordered" evidence="10">
    <location>
        <begin position="1"/>
        <end position="41"/>
    </location>
</feature>
<keyword evidence="8" id="KW-0607">Phytochrome signaling pathway</keyword>
<dbReference type="GO" id="GO:0042802">
    <property type="term" value="F:identical protein binding"/>
    <property type="evidence" value="ECO:0007669"/>
    <property type="project" value="UniProtKB-ARBA"/>
</dbReference>
<dbReference type="InterPro" id="IPR000719">
    <property type="entry name" value="Prot_kinase_dom"/>
</dbReference>
<keyword evidence="5" id="KW-0833">Ubl conjugation pathway</keyword>
<dbReference type="SMART" id="SM00320">
    <property type="entry name" value="WD40"/>
    <property type="match status" value="7"/>
</dbReference>
<protein>
    <submittedName>
        <fullName evidence="12">Protein SPA1-RELATED 4</fullName>
    </submittedName>
</protein>
<dbReference type="GO" id="GO:0009585">
    <property type="term" value="P:red, far-red light phototransduction"/>
    <property type="evidence" value="ECO:0007669"/>
    <property type="project" value="UniProtKB-KW"/>
</dbReference>
<dbReference type="PANTHER" id="PTHR44218">
    <property type="entry name" value="PROTEIN SPA1-RELATED 2"/>
    <property type="match status" value="1"/>
</dbReference>
<dbReference type="GO" id="GO:0009640">
    <property type="term" value="P:photomorphogenesis"/>
    <property type="evidence" value="ECO:0007669"/>
    <property type="project" value="InterPro"/>
</dbReference>
<evidence type="ECO:0000256" key="4">
    <source>
        <dbReference type="ARBA" id="ARBA00022737"/>
    </source>
</evidence>
<feature type="repeat" description="WD" evidence="9">
    <location>
        <begin position="536"/>
        <end position="578"/>
    </location>
</feature>
<reference evidence="12" key="1">
    <citation type="journal article" date="2023" name="Nat. Commun.">
        <title>Diploid and tetraploid genomes of Acorus and the evolution of monocots.</title>
        <authorList>
            <person name="Ma L."/>
            <person name="Liu K.W."/>
            <person name="Li Z."/>
            <person name="Hsiao Y.Y."/>
            <person name="Qi Y."/>
            <person name="Fu T."/>
            <person name="Tang G.D."/>
            <person name="Zhang D."/>
            <person name="Sun W.H."/>
            <person name="Liu D.K."/>
            <person name="Li Y."/>
            <person name="Chen G.Z."/>
            <person name="Liu X.D."/>
            <person name="Liao X.Y."/>
            <person name="Jiang Y.T."/>
            <person name="Yu X."/>
            <person name="Hao Y."/>
            <person name="Huang J."/>
            <person name="Zhao X.W."/>
            <person name="Ke S."/>
            <person name="Chen Y.Y."/>
            <person name="Wu W.L."/>
            <person name="Hsu J.L."/>
            <person name="Lin Y.F."/>
            <person name="Huang M.D."/>
            <person name="Li C.Y."/>
            <person name="Huang L."/>
            <person name="Wang Z.W."/>
            <person name="Zhao X."/>
            <person name="Zhong W.Y."/>
            <person name="Peng D.H."/>
            <person name="Ahmad S."/>
            <person name="Lan S."/>
            <person name="Zhang J.S."/>
            <person name="Tsai W.C."/>
            <person name="Van de Peer Y."/>
            <person name="Liu Z.J."/>
        </authorList>
    </citation>
    <scope>NUCLEOTIDE SEQUENCE</scope>
    <source>
        <strain evidence="12">CP</strain>
    </source>
</reference>
<dbReference type="InterPro" id="IPR019775">
    <property type="entry name" value="WD40_repeat_CS"/>
</dbReference>
<dbReference type="AlphaFoldDB" id="A0AAV9C850"/>
<dbReference type="EMBL" id="JAUJYO010000020">
    <property type="protein sequence ID" value="KAK1285086.1"/>
    <property type="molecule type" value="Genomic_DNA"/>
</dbReference>
<keyword evidence="6" id="KW-0175">Coiled coil</keyword>
<evidence type="ECO:0000256" key="8">
    <source>
        <dbReference type="ARBA" id="ARBA00084091"/>
    </source>
</evidence>
<evidence type="ECO:0000256" key="3">
    <source>
        <dbReference type="ARBA" id="ARBA00022679"/>
    </source>
</evidence>
<evidence type="ECO:0000256" key="9">
    <source>
        <dbReference type="PROSITE-ProRule" id="PRU00221"/>
    </source>
</evidence>
<dbReference type="PROSITE" id="PS50294">
    <property type="entry name" value="WD_REPEATS_REGION"/>
    <property type="match status" value="2"/>
</dbReference>
<dbReference type="GO" id="GO:0004672">
    <property type="term" value="F:protein kinase activity"/>
    <property type="evidence" value="ECO:0007669"/>
    <property type="project" value="InterPro"/>
</dbReference>
<dbReference type="PROSITE" id="PS50082">
    <property type="entry name" value="WD_REPEATS_2"/>
    <property type="match status" value="2"/>
</dbReference>
<dbReference type="InterPro" id="IPR044630">
    <property type="entry name" value="SPA1/2/3/4"/>
</dbReference>
<feature type="compositionally biased region" description="Polar residues" evidence="10">
    <location>
        <begin position="1"/>
        <end position="10"/>
    </location>
</feature>
<evidence type="ECO:0000256" key="10">
    <source>
        <dbReference type="SAM" id="MobiDB-lite"/>
    </source>
</evidence>